<dbReference type="OrthoDB" id="2269373at2759"/>
<evidence type="ECO:0000256" key="2">
    <source>
        <dbReference type="ARBA" id="ARBA00022723"/>
    </source>
</evidence>
<keyword evidence="6" id="KW-1185">Reference proteome</keyword>
<dbReference type="GO" id="GO:0008270">
    <property type="term" value="F:zinc ion binding"/>
    <property type="evidence" value="ECO:0007669"/>
    <property type="project" value="InterPro"/>
</dbReference>
<evidence type="ECO:0000256" key="3">
    <source>
        <dbReference type="ARBA" id="ARBA00023242"/>
    </source>
</evidence>
<accession>A0A9W4XIU5</accession>
<proteinExistence type="predicted"/>
<protein>
    <recommendedName>
        <fullName evidence="4">Zn(2)-C6 fungal-type domain-containing protein</fullName>
    </recommendedName>
</protein>
<gene>
    <name evidence="5" type="ORF">PDIGIT_LOCUS3112</name>
</gene>
<dbReference type="InterPro" id="IPR036864">
    <property type="entry name" value="Zn2-C6_fun-type_DNA-bd_sf"/>
</dbReference>
<dbReference type="CDD" id="cd12148">
    <property type="entry name" value="fungal_TF_MHR"/>
    <property type="match status" value="1"/>
</dbReference>
<keyword evidence="2" id="KW-0479">Metal-binding</keyword>
<reference evidence="5" key="1">
    <citation type="submission" date="2023-01" db="EMBL/GenBank/DDBJ databases">
        <authorList>
            <person name="Van Ghelder C."/>
            <person name="Rancurel C."/>
        </authorList>
    </citation>
    <scope>NUCLEOTIDE SEQUENCE</scope>
    <source>
        <strain evidence="5">CNCM I-4278</strain>
    </source>
</reference>
<dbReference type="AlphaFoldDB" id="A0A9W4XIU5"/>
<dbReference type="PANTHER" id="PTHR31001">
    <property type="entry name" value="UNCHARACTERIZED TRANSCRIPTIONAL REGULATORY PROTEIN"/>
    <property type="match status" value="1"/>
</dbReference>
<sequence length="725" mass="81861">MSSDHPNLLPTRPQRILACVGCQQRKIKCDRKFPCLHCTKSKTTCTPATKIPRRRRRRFAEQELLDRLHTYEELLQQNNIDFEPLGQEVTTTKPSPDYSDHVETNGGITPASSSTTIHSPGVKPDLKSFWHAVNQRFRTDDEDGDSPDTEEYLDDIVNSAMDSIFVDDSSFLFGRQDTVDLSPLHPDPAHIFRLWQLFLDNVNPLLKVIHTPTMQVRIIEAIGNIYALQPPMEALMFAIYSMAILSLEDSDCRSTFAGSKPELLKRYQFGCQQALQNSGFLKSEDRDCLTAFFLYLFSYVHSSEPKALSSAVAMAIRIAQRMQLDSEYACAQHDFLEGEMRRRLWWALLLFDVRVSQLAGGKTKSFLPIFSTRTPLNSNDSTLAASVQDPPISTIITPEVAQEQPTESIYVVVKANMGNFICHTAFHLAYNAPELLPLVPTPAVHSSPGTNDQITHLEKMLESRYLSLCNPSDPLHFMTIWETRSLLAKCRLMEYYRSDLESSWTETQFDTACQHAIRLLECNNTIKSSPLTKPFRWMTRFYFPFPAYIHLLKHLKRAPLDSHARDAWDVMSTNFTMWLSEVFQNQDAIYMLMGKLVLGAWAAKEEVLVRRNEVLDPDEVPGIVTTIRKIAKEKRAREEQIGSDVGVDWLSGGSADVYGGGFAGMAGGGAAFDDTITNEFVNGLQNPWPVFGLDSITNPTIDPGMNQLDWTASAMDWGVGQKTTW</sequence>
<name>A0A9W4XIU5_9PLEO</name>
<dbReference type="PROSITE" id="PS50048">
    <property type="entry name" value="ZN2_CY6_FUNGAL_2"/>
    <property type="match status" value="1"/>
</dbReference>
<dbReference type="GO" id="GO:0000981">
    <property type="term" value="F:DNA-binding transcription factor activity, RNA polymerase II-specific"/>
    <property type="evidence" value="ECO:0007669"/>
    <property type="project" value="InterPro"/>
</dbReference>
<evidence type="ECO:0000313" key="5">
    <source>
        <dbReference type="EMBL" id="CAI6308345.1"/>
    </source>
</evidence>
<dbReference type="Proteomes" id="UP001152607">
    <property type="component" value="Unassembled WGS sequence"/>
</dbReference>
<dbReference type="SUPFAM" id="SSF57701">
    <property type="entry name" value="Zn2/Cys6 DNA-binding domain"/>
    <property type="match status" value="1"/>
</dbReference>
<feature type="domain" description="Zn(2)-C6 fungal-type" evidence="4">
    <location>
        <begin position="18"/>
        <end position="46"/>
    </location>
</feature>
<dbReference type="Pfam" id="PF04082">
    <property type="entry name" value="Fungal_trans"/>
    <property type="match status" value="1"/>
</dbReference>
<dbReference type="Pfam" id="PF00172">
    <property type="entry name" value="Zn_clus"/>
    <property type="match status" value="1"/>
</dbReference>
<evidence type="ECO:0000259" key="4">
    <source>
        <dbReference type="PROSITE" id="PS50048"/>
    </source>
</evidence>
<comment type="subcellular location">
    <subcellularLocation>
        <location evidence="1">Nucleus</location>
    </subcellularLocation>
</comment>
<dbReference type="SMART" id="SM00066">
    <property type="entry name" value="GAL4"/>
    <property type="match status" value="1"/>
</dbReference>
<dbReference type="GO" id="GO:0003677">
    <property type="term" value="F:DNA binding"/>
    <property type="evidence" value="ECO:0007669"/>
    <property type="project" value="InterPro"/>
</dbReference>
<dbReference type="InterPro" id="IPR001138">
    <property type="entry name" value="Zn2Cys6_DnaBD"/>
</dbReference>
<keyword evidence="3" id="KW-0539">Nucleus</keyword>
<dbReference type="GO" id="GO:0006351">
    <property type="term" value="P:DNA-templated transcription"/>
    <property type="evidence" value="ECO:0007669"/>
    <property type="project" value="InterPro"/>
</dbReference>
<dbReference type="CDD" id="cd00067">
    <property type="entry name" value="GAL4"/>
    <property type="match status" value="1"/>
</dbReference>
<dbReference type="InterPro" id="IPR050613">
    <property type="entry name" value="Sec_Metabolite_Reg"/>
</dbReference>
<dbReference type="Gene3D" id="4.10.240.10">
    <property type="entry name" value="Zn(2)-C6 fungal-type DNA-binding domain"/>
    <property type="match status" value="1"/>
</dbReference>
<dbReference type="EMBL" id="CAOQHR010000002">
    <property type="protein sequence ID" value="CAI6308345.1"/>
    <property type="molecule type" value="Genomic_DNA"/>
</dbReference>
<dbReference type="GO" id="GO:0005634">
    <property type="term" value="C:nucleus"/>
    <property type="evidence" value="ECO:0007669"/>
    <property type="project" value="UniProtKB-SubCell"/>
</dbReference>
<organism evidence="5 6">
    <name type="scientific">Periconia digitata</name>
    <dbReference type="NCBI Taxonomy" id="1303443"/>
    <lineage>
        <taxon>Eukaryota</taxon>
        <taxon>Fungi</taxon>
        <taxon>Dikarya</taxon>
        <taxon>Ascomycota</taxon>
        <taxon>Pezizomycotina</taxon>
        <taxon>Dothideomycetes</taxon>
        <taxon>Pleosporomycetidae</taxon>
        <taxon>Pleosporales</taxon>
        <taxon>Massarineae</taxon>
        <taxon>Periconiaceae</taxon>
        <taxon>Periconia</taxon>
    </lineage>
</organism>
<dbReference type="InterPro" id="IPR007219">
    <property type="entry name" value="XnlR_reg_dom"/>
</dbReference>
<dbReference type="PANTHER" id="PTHR31001:SF45">
    <property type="entry name" value="ZN(II)2CYS6 TRANSCRIPTION FACTOR (EUROFUNG)"/>
    <property type="match status" value="1"/>
</dbReference>
<evidence type="ECO:0000256" key="1">
    <source>
        <dbReference type="ARBA" id="ARBA00004123"/>
    </source>
</evidence>
<evidence type="ECO:0000313" key="6">
    <source>
        <dbReference type="Proteomes" id="UP001152607"/>
    </source>
</evidence>
<comment type="caution">
    <text evidence="5">The sequence shown here is derived from an EMBL/GenBank/DDBJ whole genome shotgun (WGS) entry which is preliminary data.</text>
</comment>